<dbReference type="NCBIfam" id="TIGR02565">
    <property type="entry name" value="cas_Csy2"/>
    <property type="match status" value="1"/>
</dbReference>
<dbReference type="OrthoDB" id="1550641at2"/>
<dbReference type="Proteomes" id="UP000199698">
    <property type="component" value="Unassembled WGS sequence"/>
</dbReference>
<dbReference type="STRING" id="1798183.GA0061080_101035"/>
<reference evidence="2" key="1">
    <citation type="submission" date="2016-08" db="EMBL/GenBank/DDBJ databases">
        <authorList>
            <person name="Varghese N."/>
            <person name="Submissions Spin"/>
        </authorList>
    </citation>
    <scope>NUCLEOTIDE SEQUENCE [LARGE SCALE GENOMIC DNA]</scope>
    <source>
        <strain evidence="2">R-53144</strain>
    </source>
</reference>
<sequence>MALPDYYLFFDHVKIHNANAISSPLTYGFPAISGFLGAIHALSRKIESENPIYLDGVLIACHECDVQVYRSNNYADYTFRLTRNPLAKNGSTRSIIEEGRVHLDVSLLIEVRIEDVETLYDAEQQKAFIQQMKQKLYQQRIAGGHVVSIGDVKLISSDESDADLANLLLPAFVLVEAPQDLQDITAELQQQDPNATALDALIETAMLHHHPQEKDHWQTTSVKQGRGWLVPLHLGYQAISPLFSAGKVEHARSNEHATQFVECIYGLGKWVFPLRLKESLSQAFWRYKCSELQSNDAEIYIINQETN</sequence>
<dbReference type="Pfam" id="PF09614">
    <property type="entry name" value="Cas_Csy2"/>
    <property type="match status" value="1"/>
</dbReference>
<dbReference type="EMBL" id="FMBA01000010">
    <property type="protein sequence ID" value="SCB92603.1"/>
    <property type="molecule type" value="Genomic_DNA"/>
</dbReference>
<gene>
    <name evidence="1" type="ORF">GA0061080_101035</name>
</gene>
<keyword evidence="2" id="KW-1185">Reference proteome</keyword>
<evidence type="ECO:0000313" key="2">
    <source>
        <dbReference type="Proteomes" id="UP000199698"/>
    </source>
</evidence>
<organism evidence="1 2">
    <name type="scientific">Gilliamella intestini</name>
    <dbReference type="NCBI Taxonomy" id="1798183"/>
    <lineage>
        <taxon>Bacteria</taxon>
        <taxon>Pseudomonadati</taxon>
        <taxon>Pseudomonadota</taxon>
        <taxon>Gammaproteobacteria</taxon>
        <taxon>Orbales</taxon>
        <taxon>Orbaceae</taxon>
        <taxon>Gilliamella</taxon>
    </lineage>
</organism>
<evidence type="ECO:0000313" key="1">
    <source>
        <dbReference type="EMBL" id="SCB92603.1"/>
    </source>
</evidence>
<dbReference type="InterPro" id="IPR013398">
    <property type="entry name" value="CRISPR-assoc_prot_Csy2"/>
</dbReference>
<protein>
    <submittedName>
        <fullName evidence="1">CRISPR-associated protein Csy2</fullName>
    </submittedName>
</protein>
<proteinExistence type="predicted"/>
<accession>A0A1C4ADC9</accession>
<dbReference type="AlphaFoldDB" id="A0A1C4ADC9"/>
<name>A0A1C4ADC9_9GAMM</name>
<dbReference type="RefSeq" id="WP_091121574.1">
    <property type="nucleotide sequence ID" value="NZ_FMBA01000010.1"/>
</dbReference>